<evidence type="ECO:0000259" key="1">
    <source>
        <dbReference type="Pfam" id="PF13456"/>
    </source>
</evidence>
<gene>
    <name evidence="2" type="ORF">SO802_024760</name>
</gene>
<evidence type="ECO:0000313" key="3">
    <source>
        <dbReference type="Proteomes" id="UP001459277"/>
    </source>
</evidence>
<comment type="caution">
    <text evidence="2">The sequence shown here is derived from an EMBL/GenBank/DDBJ whole genome shotgun (WGS) entry which is preliminary data.</text>
</comment>
<proteinExistence type="predicted"/>
<dbReference type="InterPro" id="IPR044730">
    <property type="entry name" value="RNase_H-like_dom_plant"/>
</dbReference>
<dbReference type="GO" id="GO:0003676">
    <property type="term" value="F:nucleic acid binding"/>
    <property type="evidence" value="ECO:0007669"/>
    <property type="project" value="InterPro"/>
</dbReference>
<organism evidence="2 3">
    <name type="scientific">Lithocarpus litseifolius</name>
    <dbReference type="NCBI Taxonomy" id="425828"/>
    <lineage>
        <taxon>Eukaryota</taxon>
        <taxon>Viridiplantae</taxon>
        <taxon>Streptophyta</taxon>
        <taxon>Embryophyta</taxon>
        <taxon>Tracheophyta</taxon>
        <taxon>Spermatophyta</taxon>
        <taxon>Magnoliopsida</taxon>
        <taxon>eudicotyledons</taxon>
        <taxon>Gunneridae</taxon>
        <taxon>Pentapetalae</taxon>
        <taxon>rosids</taxon>
        <taxon>fabids</taxon>
        <taxon>Fagales</taxon>
        <taxon>Fagaceae</taxon>
        <taxon>Lithocarpus</taxon>
    </lineage>
</organism>
<dbReference type="Pfam" id="PF13456">
    <property type="entry name" value="RVT_3"/>
    <property type="match status" value="1"/>
</dbReference>
<reference evidence="2 3" key="1">
    <citation type="submission" date="2024-01" db="EMBL/GenBank/DDBJ databases">
        <title>A telomere-to-telomere, gap-free genome of sweet tea (Lithocarpus litseifolius).</title>
        <authorList>
            <person name="Zhou J."/>
        </authorList>
    </citation>
    <scope>NUCLEOTIDE SEQUENCE [LARGE SCALE GENOMIC DNA]</scope>
    <source>
        <strain evidence="2">Zhou-2022a</strain>
        <tissue evidence="2">Leaf</tissue>
    </source>
</reference>
<dbReference type="CDD" id="cd06222">
    <property type="entry name" value="RNase_H_like"/>
    <property type="match status" value="1"/>
</dbReference>
<dbReference type="PANTHER" id="PTHR47074:SF48">
    <property type="entry name" value="POLYNUCLEOTIDYL TRANSFERASE, RIBONUCLEASE H-LIKE SUPERFAMILY PROTEIN"/>
    <property type="match status" value="1"/>
</dbReference>
<dbReference type="InterPro" id="IPR052929">
    <property type="entry name" value="RNase_H-like_EbsB-rel"/>
</dbReference>
<dbReference type="InterPro" id="IPR012337">
    <property type="entry name" value="RNaseH-like_sf"/>
</dbReference>
<dbReference type="InterPro" id="IPR002156">
    <property type="entry name" value="RNaseH_domain"/>
</dbReference>
<protein>
    <recommendedName>
        <fullName evidence="1">RNase H type-1 domain-containing protein</fullName>
    </recommendedName>
</protein>
<dbReference type="AlphaFoldDB" id="A0AAW2CCN5"/>
<keyword evidence="3" id="KW-1185">Reference proteome</keyword>
<dbReference type="InterPro" id="IPR036397">
    <property type="entry name" value="RNaseH_sf"/>
</dbReference>
<name>A0AAW2CCN5_9ROSI</name>
<accession>A0AAW2CCN5</accession>
<dbReference type="PANTHER" id="PTHR47074">
    <property type="entry name" value="BNAC02G40300D PROTEIN"/>
    <property type="match status" value="1"/>
</dbReference>
<dbReference type="SUPFAM" id="SSF53098">
    <property type="entry name" value="Ribonuclease H-like"/>
    <property type="match status" value="1"/>
</dbReference>
<sequence>MDTVLEQNVSVLAYFDVPLPTISEEYWAAVEVPMKLSQVHVSKWEPPTFPFYEVNVDEAVFKEQKEAGVGVVIRDHVGNFIAGLSKKFQCHLGAIEVEAKAFESGLEFAKDMGIQDFVLERDSLNIVHALSGNSHDASVASFEFRNVLFSHVHKNGNIPTHELAKHALGIFDFSVWIEESPCFLVHAFLHDVENHIVGAPCGETNKLLAVLFQLCCSSIIEEANLCESVSVEIIRDNYMY</sequence>
<dbReference type="Gene3D" id="3.30.420.10">
    <property type="entry name" value="Ribonuclease H-like superfamily/Ribonuclease H"/>
    <property type="match status" value="1"/>
</dbReference>
<evidence type="ECO:0000313" key="2">
    <source>
        <dbReference type="EMBL" id="KAK9995057.1"/>
    </source>
</evidence>
<dbReference type="Proteomes" id="UP001459277">
    <property type="component" value="Unassembled WGS sequence"/>
</dbReference>
<dbReference type="GO" id="GO:0004523">
    <property type="term" value="F:RNA-DNA hybrid ribonuclease activity"/>
    <property type="evidence" value="ECO:0007669"/>
    <property type="project" value="InterPro"/>
</dbReference>
<feature type="domain" description="RNase H type-1" evidence="1">
    <location>
        <begin position="56"/>
        <end position="167"/>
    </location>
</feature>
<dbReference type="EMBL" id="JAZDWU010000008">
    <property type="protein sequence ID" value="KAK9995057.1"/>
    <property type="molecule type" value="Genomic_DNA"/>
</dbReference>